<name>M0AGX0_9EURY</name>
<keyword evidence="2" id="KW-0238">DNA-binding</keyword>
<feature type="domain" description="HTH hxlR-type" evidence="4">
    <location>
        <begin position="1"/>
        <end position="67"/>
    </location>
</feature>
<gene>
    <name evidence="5" type="ORF">C480_21649</name>
</gene>
<dbReference type="PATRIC" id="fig|1227491.4.peg.4353"/>
<proteinExistence type="predicted"/>
<keyword evidence="1" id="KW-0805">Transcription regulation</keyword>
<reference evidence="5 6" key="1">
    <citation type="journal article" date="2014" name="PLoS Genet.">
        <title>Phylogenetically driven sequencing of extremely halophilic archaea reveals strategies for static and dynamic osmo-response.</title>
        <authorList>
            <person name="Becker E.A."/>
            <person name="Seitzer P.M."/>
            <person name="Tritt A."/>
            <person name="Larsen D."/>
            <person name="Krusor M."/>
            <person name="Yao A.I."/>
            <person name="Wu D."/>
            <person name="Madern D."/>
            <person name="Eisen J.A."/>
            <person name="Darling A.E."/>
            <person name="Facciotti M.T."/>
        </authorList>
    </citation>
    <scope>NUCLEOTIDE SEQUENCE [LARGE SCALE GENOMIC DNA]</scope>
    <source>
        <strain evidence="5 6">DSM 13077</strain>
    </source>
</reference>
<dbReference type="Gene3D" id="1.10.10.10">
    <property type="entry name" value="Winged helix-like DNA-binding domain superfamily/Winged helix DNA-binding domain"/>
    <property type="match status" value="1"/>
</dbReference>
<evidence type="ECO:0000313" key="6">
    <source>
        <dbReference type="Proteomes" id="UP000011591"/>
    </source>
</evidence>
<dbReference type="Pfam" id="PF01638">
    <property type="entry name" value="HxlR"/>
    <property type="match status" value="1"/>
</dbReference>
<protein>
    <recommendedName>
        <fullName evidence="4">HTH hxlR-type domain-containing protein</fullName>
    </recommendedName>
</protein>
<evidence type="ECO:0000256" key="3">
    <source>
        <dbReference type="ARBA" id="ARBA00023163"/>
    </source>
</evidence>
<dbReference type="EMBL" id="AOIP01000063">
    <property type="protein sequence ID" value="ELY97809.1"/>
    <property type="molecule type" value="Genomic_DNA"/>
</dbReference>
<dbReference type="SUPFAM" id="SSF46785">
    <property type="entry name" value="Winged helix' DNA-binding domain"/>
    <property type="match status" value="1"/>
</dbReference>
<dbReference type="InterPro" id="IPR036388">
    <property type="entry name" value="WH-like_DNA-bd_sf"/>
</dbReference>
<comment type="caution">
    <text evidence="5">The sequence shown here is derived from an EMBL/GenBank/DDBJ whole genome shotgun (WGS) entry which is preliminary data.</text>
</comment>
<dbReference type="InterPro" id="IPR036390">
    <property type="entry name" value="WH_DNA-bd_sf"/>
</dbReference>
<evidence type="ECO:0000256" key="1">
    <source>
        <dbReference type="ARBA" id="ARBA00023015"/>
    </source>
</evidence>
<keyword evidence="6" id="KW-1185">Reference proteome</keyword>
<dbReference type="PROSITE" id="PS51118">
    <property type="entry name" value="HTH_HXLR"/>
    <property type="match status" value="1"/>
</dbReference>
<dbReference type="PANTHER" id="PTHR33204:SF18">
    <property type="entry name" value="TRANSCRIPTIONAL REGULATORY PROTEIN"/>
    <property type="match status" value="1"/>
</dbReference>
<evidence type="ECO:0000313" key="5">
    <source>
        <dbReference type="EMBL" id="ELY97809.1"/>
    </source>
</evidence>
<keyword evidence="3" id="KW-0804">Transcription</keyword>
<evidence type="ECO:0000256" key="2">
    <source>
        <dbReference type="ARBA" id="ARBA00023125"/>
    </source>
</evidence>
<dbReference type="InterPro" id="IPR002577">
    <property type="entry name" value="HTH_HxlR"/>
</dbReference>
<dbReference type="Proteomes" id="UP000011591">
    <property type="component" value="Unassembled WGS sequence"/>
</dbReference>
<organism evidence="5 6">
    <name type="scientific">Natrialba aegyptia DSM 13077</name>
    <dbReference type="NCBI Taxonomy" id="1227491"/>
    <lineage>
        <taxon>Archaea</taxon>
        <taxon>Methanobacteriati</taxon>
        <taxon>Methanobacteriota</taxon>
        <taxon>Stenosarchaea group</taxon>
        <taxon>Halobacteria</taxon>
        <taxon>Halobacteriales</taxon>
        <taxon>Natrialbaceae</taxon>
        <taxon>Natrialba</taxon>
    </lineage>
</organism>
<dbReference type="PANTHER" id="PTHR33204">
    <property type="entry name" value="TRANSCRIPTIONAL REGULATOR, MARR FAMILY"/>
    <property type="match status" value="1"/>
</dbReference>
<dbReference type="GO" id="GO:0003677">
    <property type="term" value="F:DNA binding"/>
    <property type="evidence" value="ECO:0007669"/>
    <property type="project" value="UniProtKB-KW"/>
</dbReference>
<sequence>MKRASGASSYTLSRVLESLEEDAIVDRSVEEGPLVETHNSLTKKGEALEPVFEAIDEWSAEWVGEAGDEPTTMTDV</sequence>
<dbReference type="AlphaFoldDB" id="M0AGX0"/>
<accession>M0AGX0</accession>
<evidence type="ECO:0000259" key="4">
    <source>
        <dbReference type="PROSITE" id="PS51118"/>
    </source>
</evidence>